<feature type="short sequence motif" description="Histidine triad motif" evidence="1">
    <location>
        <begin position="89"/>
        <end position="93"/>
    </location>
</feature>
<dbReference type="EMBL" id="CP027860">
    <property type="protein sequence ID" value="AVP96489.1"/>
    <property type="molecule type" value="Genomic_DNA"/>
</dbReference>
<sequence>MTNETITKFGYPRSMLREYQYWVVLLRPAQFTAGNVILACKSESTALGSLGASAFSEMSIAVNEIEATLRKVVNYEKVNYLALMMVDPHIHFHVIPRYCGTRVLAGTEFSDASWPRPPDLSLAVSLAPQKFDEIAEILKRDWVVTK</sequence>
<dbReference type="Proteomes" id="UP000241074">
    <property type="component" value="Chromosome"/>
</dbReference>
<proteinExistence type="predicted"/>
<dbReference type="Gene3D" id="3.30.428.10">
    <property type="entry name" value="HIT-like"/>
    <property type="match status" value="1"/>
</dbReference>
<evidence type="ECO:0000313" key="4">
    <source>
        <dbReference type="Proteomes" id="UP000241074"/>
    </source>
</evidence>
<reference evidence="3 4" key="1">
    <citation type="submission" date="2018-03" db="EMBL/GenBank/DDBJ databases">
        <title>Ahniella affigens gen. nov., sp. nov., a gammaproteobacterium isolated from sandy soil near a stream.</title>
        <authorList>
            <person name="Ko Y."/>
            <person name="Kim J.-H."/>
        </authorList>
    </citation>
    <scope>NUCLEOTIDE SEQUENCE [LARGE SCALE GENOMIC DNA]</scope>
    <source>
        <strain evidence="3 4">D13</strain>
    </source>
</reference>
<accession>A0A2P1PNR8</accession>
<dbReference type="KEGG" id="xba:C7S18_04435"/>
<dbReference type="GO" id="GO:0003824">
    <property type="term" value="F:catalytic activity"/>
    <property type="evidence" value="ECO:0007669"/>
    <property type="project" value="InterPro"/>
</dbReference>
<feature type="domain" description="HIT" evidence="2">
    <location>
        <begin position="2"/>
        <end position="104"/>
    </location>
</feature>
<dbReference type="InterPro" id="IPR036265">
    <property type="entry name" value="HIT-like_sf"/>
</dbReference>
<protein>
    <submittedName>
        <fullName evidence="3">HIT family protein</fullName>
    </submittedName>
</protein>
<keyword evidence="4" id="KW-1185">Reference proteome</keyword>
<evidence type="ECO:0000313" key="3">
    <source>
        <dbReference type="EMBL" id="AVP96489.1"/>
    </source>
</evidence>
<organism evidence="3 4">
    <name type="scientific">Ahniella affigens</name>
    <dbReference type="NCBI Taxonomy" id="2021234"/>
    <lineage>
        <taxon>Bacteria</taxon>
        <taxon>Pseudomonadati</taxon>
        <taxon>Pseudomonadota</taxon>
        <taxon>Gammaproteobacteria</taxon>
        <taxon>Lysobacterales</taxon>
        <taxon>Rhodanobacteraceae</taxon>
        <taxon>Ahniella</taxon>
    </lineage>
</organism>
<reference evidence="3 4" key="2">
    <citation type="submission" date="2018-03" db="EMBL/GenBank/DDBJ databases">
        <authorList>
            <person name="Keele B.F."/>
        </authorList>
    </citation>
    <scope>NUCLEOTIDE SEQUENCE [LARGE SCALE GENOMIC DNA]</scope>
    <source>
        <strain evidence="3 4">D13</strain>
    </source>
</reference>
<dbReference type="PROSITE" id="PS51084">
    <property type="entry name" value="HIT_2"/>
    <property type="match status" value="1"/>
</dbReference>
<dbReference type="InterPro" id="IPR011146">
    <property type="entry name" value="HIT-like"/>
</dbReference>
<dbReference type="OrthoDB" id="9784774at2"/>
<dbReference type="SUPFAM" id="SSF54197">
    <property type="entry name" value="HIT-like"/>
    <property type="match status" value="1"/>
</dbReference>
<evidence type="ECO:0000259" key="2">
    <source>
        <dbReference type="PROSITE" id="PS51084"/>
    </source>
</evidence>
<dbReference type="AlphaFoldDB" id="A0A2P1PNR8"/>
<evidence type="ECO:0000256" key="1">
    <source>
        <dbReference type="PROSITE-ProRule" id="PRU00464"/>
    </source>
</evidence>
<name>A0A2P1PNR8_9GAMM</name>
<gene>
    <name evidence="3" type="ORF">C7S18_04435</name>
</gene>
<dbReference type="RefSeq" id="WP_106890418.1">
    <property type="nucleotide sequence ID" value="NZ_CP027860.1"/>
</dbReference>